<name>D6D390_9BACE</name>
<proteinExistence type="inferred from homology"/>
<dbReference type="GO" id="GO:0016887">
    <property type="term" value="F:ATP hydrolysis activity"/>
    <property type="evidence" value="ECO:0007669"/>
    <property type="project" value="InterPro"/>
</dbReference>
<keyword evidence="2" id="KW-0547">Nucleotide-binding</keyword>
<dbReference type="RefSeq" id="WP_009040019.1">
    <property type="nucleotide sequence ID" value="NC_021017.1"/>
</dbReference>
<dbReference type="AlphaFoldDB" id="D6D390"/>
<reference evidence="5 6" key="2">
    <citation type="submission" date="2010-03" db="EMBL/GenBank/DDBJ databases">
        <authorList>
            <person name="Pajon A."/>
        </authorList>
    </citation>
    <scope>NUCLEOTIDE SEQUENCE [LARGE SCALE GENOMIC DNA]</scope>
    <source>
        <strain evidence="5 6">XB1A</strain>
    </source>
</reference>
<evidence type="ECO:0000256" key="2">
    <source>
        <dbReference type="ARBA" id="ARBA00022741"/>
    </source>
</evidence>
<dbReference type="PATRIC" id="fig|657309.4.peg.2913"/>
<evidence type="ECO:0000259" key="4">
    <source>
        <dbReference type="SMART" id="SM00382"/>
    </source>
</evidence>
<dbReference type="Gene3D" id="3.40.50.300">
    <property type="entry name" value="P-loop containing nucleotide triphosphate hydrolases"/>
    <property type="match status" value="1"/>
</dbReference>
<dbReference type="KEGG" id="bxy:BXY_39580"/>
<dbReference type="eggNOG" id="COG0464">
    <property type="taxonomic scope" value="Bacteria"/>
</dbReference>
<evidence type="ECO:0000313" key="6">
    <source>
        <dbReference type="Proteomes" id="UP000008795"/>
    </source>
</evidence>
<dbReference type="GO" id="GO:0005524">
    <property type="term" value="F:ATP binding"/>
    <property type="evidence" value="ECO:0007669"/>
    <property type="project" value="UniProtKB-KW"/>
</dbReference>
<comment type="similarity">
    <text evidence="1">Belongs to the AAA ATPase family.</text>
</comment>
<dbReference type="Proteomes" id="UP000008795">
    <property type="component" value="Chromosome"/>
</dbReference>
<dbReference type="CDD" id="cd19481">
    <property type="entry name" value="RecA-like_protease"/>
    <property type="match status" value="1"/>
</dbReference>
<dbReference type="EMBL" id="FP929033">
    <property type="protein sequence ID" value="CBK68892.1"/>
    <property type="molecule type" value="Genomic_DNA"/>
</dbReference>
<gene>
    <name evidence="5" type="ORF">BXY_39580</name>
</gene>
<keyword evidence="3" id="KW-0067">ATP-binding</keyword>
<dbReference type="PANTHER" id="PTHR23073">
    <property type="entry name" value="26S PROTEASOME REGULATORY SUBUNIT"/>
    <property type="match status" value="1"/>
</dbReference>
<dbReference type="SMART" id="SM00382">
    <property type="entry name" value="AAA"/>
    <property type="match status" value="1"/>
</dbReference>
<reference evidence="5 6" key="1">
    <citation type="submission" date="2010-03" db="EMBL/GenBank/DDBJ databases">
        <title>The genome sequence of Bacteriodes xylanisolvens XB1A.</title>
        <authorList>
            <consortium name="metaHIT consortium -- http://www.metahit.eu/"/>
            <person name="Pajon A."/>
            <person name="Turner K."/>
            <person name="Parkhill J."/>
            <person name="Bernalier A."/>
        </authorList>
    </citation>
    <scope>NUCLEOTIDE SEQUENCE [LARGE SCALE GENOMIC DNA]</scope>
    <source>
        <strain evidence="5 6">XB1A</strain>
    </source>
</reference>
<organism evidence="5 6">
    <name type="scientific">Bacteroides xylanisolvens XB1A</name>
    <dbReference type="NCBI Taxonomy" id="657309"/>
    <lineage>
        <taxon>Bacteria</taxon>
        <taxon>Pseudomonadati</taxon>
        <taxon>Bacteroidota</taxon>
        <taxon>Bacteroidia</taxon>
        <taxon>Bacteroidales</taxon>
        <taxon>Bacteroidaceae</taxon>
        <taxon>Bacteroides</taxon>
    </lineage>
</organism>
<dbReference type="InterPro" id="IPR027417">
    <property type="entry name" value="P-loop_NTPase"/>
</dbReference>
<sequence length="325" mass="37591">MARADLIIELVKSVVSGDKKMFRRVTESIIAEERNKQHIVLANRLEQELNALVEQNALNIPPNKENVTTSLNEIENYLVELKPSKRIEELILPIHIVKLCKELVEEHYRSDLLRSYGLEPRNRILLTGAPGTGKTSLAEVIATELMLPIYVIRYDSLVGSYLGETALRMRRLFDFIRSRKCIVFFDEFDTIGKERSDMHETGEIKRVVSSLLLQIDALPSYNIIICATNHPELLDRAMWRRFQIKLEMPIPTRDNICRWVKLFEKQYAISFGLAAETIAKRLLGYSYAEIEEFGLSVMRRYILSIPQSNIRNISLEVLKDFPTHK</sequence>
<dbReference type="Pfam" id="PF00004">
    <property type="entry name" value="AAA"/>
    <property type="match status" value="1"/>
</dbReference>
<evidence type="ECO:0000256" key="3">
    <source>
        <dbReference type="ARBA" id="ARBA00022840"/>
    </source>
</evidence>
<feature type="domain" description="AAA+ ATPase" evidence="4">
    <location>
        <begin position="120"/>
        <end position="252"/>
    </location>
</feature>
<dbReference type="InterPro" id="IPR003959">
    <property type="entry name" value="ATPase_AAA_core"/>
</dbReference>
<dbReference type="HOGENOM" id="CLU_000688_25_0_10"/>
<evidence type="ECO:0000313" key="5">
    <source>
        <dbReference type="EMBL" id="CBK68892.1"/>
    </source>
</evidence>
<dbReference type="InterPro" id="IPR003593">
    <property type="entry name" value="AAA+_ATPase"/>
</dbReference>
<accession>D6D390</accession>
<dbReference type="InterPro" id="IPR050221">
    <property type="entry name" value="26S_Proteasome_ATPase"/>
</dbReference>
<dbReference type="SUPFAM" id="SSF52540">
    <property type="entry name" value="P-loop containing nucleoside triphosphate hydrolases"/>
    <property type="match status" value="1"/>
</dbReference>
<evidence type="ECO:0000256" key="1">
    <source>
        <dbReference type="ARBA" id="ARBA00006914"/>
    </source>
</evidence>
<protein>
    <submittedName>
        <fullName evidence="5">ATPases of the AAA+ class</fullName>
    </submittedName>
</protein>